<name>A0A3P3XU11_9SPIR</name>
<dbReference type="EMBL" id="FWDO01000007">
    <property type="protein sequence ID" value="SLM19781.1"/>
    <property type="molecule type" value="Genomic_DNA"/>
</dbReference>
<protein>
    <submittedName>
        <fullName evidence="1">Uncharacterized protein</fullName>
    </submittedName>
</protein>
<evidence type="ECO:0000313" key="1">
    <source>
        <dbReference type="EMBL" id="SLM19781.1"/>
    </source>
</evidence>
<dbReference type="AlphaFoldDB" id="A0A3P3XU11"/>
<gene>
    <name evidence="1" type="ORF">SPIRO4BDMA_70203</name>
</gene>
<accession>A0A3P3XU11</accession>
<sequence length="116" mass="13078">MNFSEKLKKFMGNSVDASKEILEKAADQAQVWGEMGKLKIEILQLRSKAQTLTARLGTEVYTLLVEKNEPVIGSSTPEIEPIIKELEELDHVIDEKETLYKSKGGKESDLNEKVKE</sequence>
<organism evidence="1">
    <name type="scientific">uncultured spirochete</name>
    <dbReference type="NCBI Taxonomy" id="156406"/>
    <lineage>
        <taxon>Bacteria</taxon>
        <taxon>Pseudomonadati</taxon>
        <taxon>Spirochaetota</taxon>
        <taxon>Spirochaetia</taxon>
        <taxon>Spirochaetales</taxon>
        <taxon>environmental samples</taxon>
    </lineage>
</organism>
<proteinExistence type="predicted"/>
<reference evidence="1" key="1">
    <citation type="submission" date="2017-02" db="EMBL/GenBank/DDBJ databases">
        <authorList>
            <person name="Regsiter A."/>
            <person name="William W."/>
        </authorList>
    </citation>
    <scope>NUCLEOTIDE SEQUENCE</scope>
    <source>
        <strain evidence="1">BdmA 4</strain>
    </source>
</reference>